<name>A0A4R7FKL1_9MICO</name>
<dbReference type="InterPro" id="IPR003615">
    <property type="entry name" value="HNH_nuc"/>
</dbReference>
<organism evidence="3 4">
    <name type="scientific">Amnibacterium kyonggiense</name>
    <dbReference type="NCBI Taxonomy" id="595671"/>
    <lineage>
        <taxon>Bacteria</taxon>
        <taxon>Bacillati</taxon>
        <taxon>Actinomycetota</taxon>
        <taxon>Actinomycetes</taxon>
        <taxon>Micrococcales</taxon>
        <taxon>Microbacteriaceae</taxon>
        <taxon>Amnibacterium</taxon>
    </lineage>
</organism>
<dbReference type="CDD" id="cd00085">
    <property type="entry name" value="HNHc"/>
    <property type="match status" value="1"/>
</dbReference>
<evidence type="ECO:0000313" key="4">
    <source>
        <dbReference type="Proteomes" id="UP000295344"/>
    </source>
</evidence>
<protein>
    <submittedName>
        <fullName evidence="3">Uncharacterized protein DUF222</fullName>
    </submittedName>
</protein>
<dbReference type="Pfam" id="PF02720">
    <property type="entry name" value="DUF222"/>
    <property type="match status" value="1"/>
</dbReference>
<feature type="region of interest" description="Disordered" evidence="1">
    <location>
        <begin position="449"/>
        <end position="479"/>
    </location>
</feature>
<evidence type="ECO:0000256" key="1">
    <source>
        <dbReference type="SAM" id="MobiDB-lite"/>
    </source>
</evidence>
<comment type="caution">
    <text evidence="3">The sequence shown here is derived from an EMBL/GenBank/DDBJ whole genome shotgun (WGS) entry which is preliminary data.</text>
</comment>
<proteinExistence type="predicted"/>
<gene>
    <name evidence="3" type="ORF">CLV52_1839</name>
</gene>
<dbReference type="InterPro" id="IPR003870">
    <property type="entry name" value="DUF222"/>
</dbReference>
<reference evidence="3 4" key="1">
    <citation type="submission" date="2019-03" db="EMBL/GenBank/DDBJ databases">
        <title>Genomic Encyclopedia of Archaeal and Bacterial Type Strains, Phase II (KMG-II): from individual species to whole genera.</title>
        <authorList>
            <person name="Goeker M."/>
        </authorList>
    </citation>
    <scope>NUCLEOTIDE SEQUENCE [LARGE SCALE GENOMIC DNA]</scope>
    <source>
        <strain evidence="3 4">DSM 24782</strain>
    </source>
</reference>
<evidence type="ECO:0000313" key="3">
    <source>
        <dbReference type="EMBL" id="TDS76900.1"/>
    </source>
</evidence>
<evidence type="ECO:0000259" key="2">
    <source>
        <dbReference type="Pfam" id="PF02720"/>
    </source>
</evidence>
<feature type="compositionally biased region" description="Pro residues" evidence="1">
    <location>
        <begin position="456"/>
        <end position="470"/>
    </location>
</feature>
<dbReference type="Proteomes" id="UP000295344">
    <property type="component" value="Unassembled WGS sequence"/>
</dbReference>
<dbReference type="EMBL" id="SOAM01000002">
    <property type="protein sequence ID" value="TDS76900.1"/>
    <property type="molecule type" value="Genomic_DNA"/>
</dbReference>
<keyword evidence="4" id="KW-1185">Reference proteome</keyword>
<sequence>MPEQPAWLAEEPLPDLEVVAGDIEAWRAALPPEERFAAEYGRPATPEELDRFAPASTEVAEWLQDVAVQTAAVRALADARRIESLLTAFEASIADLTARFGERVADPDGLGGRAFASTMALLTRSDQRTVQREVRAGLVLRDRLPRTWAVFLAGETTWTRAQKVVAQLDGLDEEHWAAYDEHASRIVVASHRVKADLRRQREKLQAATAAARARTTFERRTVTLEVGDDSGAALVVEGLSTTWLPRQEALQRLAVAAHGTDPQHRTVAQLRHDIAERVFDLGLAAFQESAARGAEVVPATTKVQVQLVLTVPVLGWLGVTTEQAVLRGHGPIAMELAKSLAGSATSMIRVMTDPVTGVRLAMDRTTYRPPADLARWVRIRDGRTRFPGRSTPAHLADIDHAREWQHFGGTDDRNLITLDRASHLAKSAGLYTDELQDTGVVNIRDPWGHVFEDPPDAPMDPVPRELLPPPDGDDESCPF</sequence>
<dbReference type="AlphaFoldDB" id="A0A4R7FKL1"/>
<feature type="domain" description="DUF222" evidence="2">
    <location>
        <begin position="80"/>
        <end position="381"/>
    </location>
</feature>
<accession>A0A4R7FKL1</accession>